<dbReference type="Gene3D" id="2.130.10.10">
    <property type="entry name" value="YVTN repeat-like/Quinoprotein amine dehydrogenase"/>
    <property type="match status" value="2"/>
</dbReference>
<dbReference type="InterPro" id="IPR001680">
    <property type="entry name" value="WD40_rpt"/>
</dbReference>
<evidence type="ECO:0000313" key="4">
    <source>
        <dbReference type="EMBL" id="CAD9520048.1"/>
    </source>
</evidence>
<dbReference type="InterPro" id="IPR040382">
    <property type="entry name" value="NOL10/Enp2"/>
</dbReference>
<dbReference type="InterPro" id="IPR056551">
    <property type="entry name" value="Beta-prop_NOL10_N"/>
</dbReference>
<dbReference type="EMBL" id="HBGW01014380">
    <property type="protein sequence ID" value="CAD9520048.1"/>
    <property type="molecule type" value="Transcribed_RNA"/>
</dbReference>
<organism evidence="4">
    <name type="scientific">Zooxanthella nutricula</name>
    <dbReference type="NCBI Taxonomy" id="1333877"/>
    <lineage>
        <taxon>Eukaryota</taxon>
        <taxon>Sar</taxon>
        <taxon>Alveolata</taxon>
        <taxon>Dinophyceae</taxon>
        <taxon>Peridiniales</taxon>
        <taxon>Peridiniales incertae sedis</taxon>
        <taxon>Zooxanthella</taxon>
    </lineage>
</organism>
<dbReference type="InterPro" id="IPR036322">
    <property type="entry name" value="WD40_repeat_dom_sf"/>
</dbReference>
<feature type="region of interest" description="Disordered" evidence="1">
    <location>
        <begin position="469"/>
        <end position="492"/>
    </location>
</feature>
<evidence type="ECO:0000259" key="2">
    <source>
        <dbReference type="Pfam" id="PF23097"/>
    </source>
</evidence>
<protein>
    <submittedName>
        <fullName evidence="4">Uncharacterized protein</fullName>
    </submittedName>
</protein>
<accession>A0A6U6ICA2</accession>
<name>A0A6U6ICA2_9DINO</name>
<feature type="domain" description="Nucleolar protein 10-like N-terminal" evidence="3">
    <location>
        <begin position="3"/>
        <end position="377"/>
    </location>
</feature>
<reference evidence="4" key="1">
    <citation type="submission" date="2021-01" db="EMBL/GenBank/DDBJ databases">
        <authorList>
            <person name="Corre E."/>
            <person name="Pelletier E."/>
            <person name="Niang G."/>
            <person name="Scheremetjew M."/>
            <person name="Finn R."/>
            <person name="Kale V."/>
            <person name="Holt S."/>
            <person name="Cochrane G."/>
            <person name="Meng A."/>
            <person name="Brown T."/>
            <person name="Cohen L."/>
        </authorList>
    </citation>
    <scope>NUCLEOTIDE SEQUENCE</scope>
    <source>
        <strain evidence="4">RCC3387</strain>
    </source>
</reference>
<sequence>MAMQVTQLNDVKVYNLTAGKSLPQFLEEARKKHHSLRKDEDFRKRVDIIQDFEFNIASTRVAVSPDGEYLAATGVYPPEVRLFEARELGMKCSRGLNTEVVDFRFLSDDYRKLVFLLDDRTVEFHAQYGFHHRLRVPKAGRSLDYDAESCSLLVGGSSSEVVRLDLEVGSFQSPIALQSMEEVHQVAVNPALPVVSCCGDKGLVESYDLRDTAKPLRSLRVADPEDALLPAAAGTSGDHVTCCAYAPNGMFFAAGTAAGVVRVYDIRSSKPLCERDHMNGFAIRSVSFHTRGPDSKDLLVGSADQKSVKIWEAGSAKIAASVESPHTINQLVFFPKSGMFFTANDTQRIGVYFVPSLGLAPPWCSFLDSMTEELEEGSKKVVFDDYQFLTTDELEQLGATELIGTKYLQPYMHGYFMDHRLHARLKTAMDPFRFEEYRKERIRQRIEAKRTMRTRVKVGNKVQVNQSFHNRLQADAEEGGTEGASKKRKAAADRAKALLNEDRFKAMFEDADFAIEDKGVGAEAAALAEALPATRKKGRKGGRA</sequence>
<dbReference type="InterPro" id="IPR056550">
    <property type="entry name" value="NOL10_2nd"/>
</dbReference>
<evidence type="ECO:0000259" key="3">
    <source>
        <dbReference type="Pfam" id="PF23098"/>
    </source>
</evidence>
<feature type="domain" description="Nucleolar protein 10-like second" evidence="2">
    <location>
        <begin position="382"/>
        <end position="429"/>
    </location>
</feature>
<dbReference type="SMART" id="SM00320">
    <property type="entry name" value="WD40"/>
    <property type="match status" value="3"/>
</dbReference>
<dbReference type="AlphaFoldDB" id="A0A6U6ICA2"/>
<dbReference type="GO" id="GO:0030686">
    <property type="term" value="C:90S preribosome"/>
    <property type="evidence" value="ECO:0007669"/>
    <property type="project" value="TreeGrafter"/>
</dbReference>
<dbReference type="Pfam" id="PF23098">
    <property type="entry name" value="Beta-prop_NOL10_N"/>
    <property type="match status" value="1"/>
</dbReference>
<dbReference type="PANTHER" id="PTHR14927:SF0">
    <property type="entry name" value="NUCLEOLAR PROTEIN 10"/>
    <property type="match status" value="1"/>
</dbReference>
<dbReference type="Pfam" id="PF23097">
    <property type="entry name" value="NOL10_2nd"/>
    <property type="match status" value="1"/>
</dbReference>
<dbReference type="PANTHER" id="PTHR14927">
    <property type="entry name" value="NUCLEOLAR PROTEIN 10"/>
    <property type="match status" value="1"/>
</dbReference>
<evidence type="ECO:0000256" key="1">
    <source>
        <dbReference type="SAM" id="MobiDB-lite"/>
    </source>
</evidence>
<gene>
    <name evidence="4" type="ORF">BRAN1462_LOCUS9163</name>
</gene>
<proteinExistence type="predicted"/>
<dbReference type="GO" id="GO:0032040">
    <property type="term" value="C:small-subunit processome"/>
    <property type="evidence" value="ECO:0007669"/>
    <property type="project" value="TreeGrafter"/>
</dbReference>
<dbReference type="GO" id="GO:0000462">
    <property type="term" value="P:maturation of SSU-rRNA from tricistronic rRNA transcript (SSU-rRNA, 5.8S rRNA, LSU-rRNA)"/>
    <property type="evidence" value="ECO:0007669"/>
    <property type="project" value="TreeGrafter"/>
</dbReference>
<dbReference type="SUPFAM" id="SSF50978">
    <property type="entry name" value="WD40 repeat-like"/>
    <property type="match status" value="1"/>
</dbReference>
<dbReference type="InterPro" id="IPR015943">
    <property type="entry name" value="WD40/YVTN_repeat-like_dom_sf"/>
</dbReference>